<dbReference type="GO" id="GO:0007346">
    <property type="term" value="P:regulation of mitotic cell cycle"/>
    <property type="evidence" value="ECO:0007669"/>
    <property type="project" value="TreeGrafter"/>
</dbReference>
<dbReference type="Proteomes" id="UP001152320">
    <property type="component" value="Chromosome 9"/>
</dbReference>
<comment type="caution">
    <text evidence="2">The sequence shown here is derived from an EMBL/GenBank/DDBJ whole genome shotgun (WGS) entry which is preliminary data.</text>
</comment>
<dbReference type="GO" id="GO:0012505">
    <property type="term" value="C:endomembrane system"/>
    <property type="evidence" value="ECO:0007669"/>
    <property type="project" value="TreeGrafter"/>
</dbReference>
<comment type="similarity">
    <text evidence="1">Belongs to the CDK5RAP3 family.</text>
</comment>
<dbReference type="EMBL" id="JAIZAY010000009">
    <property type="protein sequence ID" value="KAJ8035834.1"/>
    <property type="molecule type" value="Genomic_DNA"/>
</dbReference>
<dbReference type="OrthoDB" id="340432at2759"/>
<evidence type="ECO:0000313" key="3">
    <source>
        <dbReference type="Proteomes" id="UP001152320"/>
    </source>
</evidence>
<evidence type="ECO:0000313" key="2">
    <source>
        <dbReference type="EMBL" id="KAJ8035834.1"/>
    </source>
</evidence>
<proteinExistence type="inferred from homology"/>
<accession>A0A9Q1H7C4</accession>
<dbReference type="Pfam" id="PF05600">
    <property type="entry name" value="CDK5RAP3"/>
    <property type="match status" value="1"/>
</dbReference>
<dbReference type="PANTHER" id="PTHR14894:SF0">
    <property type="entry name" value="CDK5 REGULATORY SUBUNIT-ASSOCIATED PROTEIN 3"/>
    <property type="match status" value="1"/>
</dbReference>
<dbReference type="InterPro" id="IPR008491">
    <property type="entry name" value="CDK5RAP3"/>
</dbReference>
<name>A0A9Q1H7C4_HOLLE</name>
<evidence type="ECO:0000256" key="1">
    <source>
        <dbReference type="ARBA" id="ARBA00007478"/>
    </source>
</evidence>
<reference evidence="2" key="1">
    <citation type="submission" date="2021-10" db="EMBL/GenBank/DDBJ databases">
        <title>Tropical sea cucumber genome reveals ecological adaptation and Cuvierian tubules defense mechanism.</title>
        <authorList>
            <person name="Chen T."/>
        </authorList>
    </citation>
    <scope>NUCLEOTIDE SEQUENCE</scope>
    <source>
        <strain evidence="2">Nanhai2018</strain>
        <tissue evidence="2">Muscle</tissue>
    </source>
</reference>
<organism evidence="2 3">
    <name type="scientific">Holothuria leucospilota</name>
    <name type="common">Black long sea cucumber</name>
    <name type="synonym">Mertensiothuria leucospilota</name>
    <dbReference type="NCBI Taxonomy" id="206669"/>
    <lineage>
        <taxon>Eukaryota</taxon>
        <taxon>Metazoa</taxon>
        <taxon>Echinodermata</taxon>
        <taxon>Eleutherozoa</taxon>
        <taxon>Echinozoa</taxon>
        <taxon>Holothuroidea</taxon>
        <taxon>Aspidochirotacea</taxon>
        <taxon>Aspidochirotida</taxon>
        <taxon>Holothuriidae</taxon>
        <taxon>Holothuria</taxon>
    </lineage>
</organism>
<gene>
    <name evidence="2" type="ORF">HOLleu_19630</name>
</gene>
<protein>
    <submittedName>
        <fullName evidence="2">CDK5 regulatory subunit-associated protein 3</fullName>
    </submittedName>
</protein>
<dbReference type="AlphaFoldDB" id="A0A9Q1H7C4"/>
<sequence>MGDDFENLPIDITSNKLLDWLIDRRHVKHKWQAAATVIQEKINHAIQDMPEVEEIKELLAGTYINYFHCLRILELLKISESGSRNIFGYYSSQRMKDWQEIVSLYEKDSVYLAEVADMLIRNVAYEVPWLRKQIAKCQQSQTECEKKEKFYAEAAETAKEEYKQYCKKLGIKGEKIRRELLSLVSELPEIYESLTRDVKSLSEVVEFYEAFVLFTLDSVKGETSPYLKHLIKYGNTTTYQWRTKKVPQTVEEPKLWFLEEEDENTNEDEIDWGGIGDDIEEIDFNITVEDVGATDIIDFNKESTDTPGEHDWNVGSGLGAAETDDGIARGKDALTILDNPVTRNQFINELLELESFLHQRLAEMQGEDDILSVNQFQSAPVILQMKSVDDIQRMLSSVSGVLGSITDTRIHHLLMLNSSPKYVDRLTESVMQKKDLEEKMRASKVAVEEKRKATIEEEMQLKPKEERLIRNTRELKKQIEKDISKRYKNRPVNLMGAINTL</sequence>
<keyword evidence="3" id="KW-1185">Reference proteome</keyword>
<dbReference type="PANTHER" id="PTHR14894">
    <property type="entry name" value="CDK5 REGULATORY SUBUNIT-ASSOCIATED PROTEIN 3"/>
    <property type="match status" value="1"/>
</dbReference>